<dbReference type="GO" id="GO:0003676">
    <property type="term" value="F:nucleic acid binding"/>
    <property type="evidence" value="ECO:0007669"/>
    <property type="project" value="InterPro"/>
</dbReference>
<dbReference type="SUPFAM" id="SSF53098">
    <property type="entry name" value="Ribonuclease H-like"/>
    <property type="match status" value="1"/>
</dbReference>
<dbReference type="PANTHER" id="PTHR35004:SF6">
    <property type="entry name" value="TRANSPOSASE"/>
    <property type="match status" value="1"/>
</dbReference>
<sequence length="472" mass="51609">MDPKRQATALFRYSLIRELAVPELSAAERGALVRALATTDHAGPDGRRVSVSPVTLRRWLRAWQAGGFEALAPALRHQPTRTAAEILAAAEVAKREAPKRTAAQVARSLAEAGVGNVSARTLQRHFARAGLNTRPDGHPPRALGRFETTEFGAMWTGDALHGPIVAGRKVYLFAFVDDWSRTIPGWRWGLSEDTLRLEAALRRGIESRGVPDRTFVDNGSAFVCGQFHRALAVLGIRIVHSTPGHAASRGKIERFFRTVRGQFLVEMEARGGARDPAELNELFGAWVEGVYHRTKHSEIDEAPIERLKRGRRLRVPTPAELREAFLWAERRVVTKTASVSLFSNHYEVDPALVGARVELVFDPFDLTDIEVRYQGRAMGKAIPRQIGRHTHPQARPEAAPEPKASGIDYLGLVAARVAAEECRRIGYATMAAGDAPEAPSPAVAGEPPGDEADGPDWDQPVLFEGAEGGRAS</sequence>
<evidence type="ECO:0000313" key="4">
    <source>
        <dbReference type="Proteomes" id="UP000248724"/>
    </source>
</evidence>
<dbReference type="InterPro" id="IPR009057">
    <property type="entry name" value="Homeodomain-like_sf"/>
</dbReference>
<dbReference type="PANTHER" id="PTHR35004">
    <property type="entry name" value="TRANSPOSASE RV3428C-RELATED"/>
    <property type="match status" value="1"/>
</dbReference>
<dbReference type="Pfam" id="PF09299">
    <property type="entry name" value="Mu-transpos_C"/>
    <property type="match status" value="1"/>
</dbReference>
<evidence type="ECO:0000313" key="3">
    <source>
        <dbReference type="EMBL" id="PZR82461.1"/>
    </source>
</evidence>
<feature type="region of interest" description="Disordered" evidence="1">
    <location>
        <begin position="430"/>
        <end position="472"/>
    </location>
</feature>
<dbReference type="InterPro" id="IPR012337">
    <property type="entry name" value="RNaseH-like_sf"/>
</dbReference>
<dbReference type="Proteomes" id="UP000248724">
    <property type="component" value="Unassembled WGS sequence"/>
</dbReference>
<accession>A0A2W6AWW9</accession>
<reference evidence="3 4" key="1">
    <citation type="journal article" date="2017" name="Nature">
        <title>Atmospheric trace gases support primary production in Antarctic desert surface soil.</title>
        <authorList>
            <person name="Ji M."/>
            <person name="Greening C."/>
            <person name="Vanwonterghem I."/>
            <person name="Carere C.R."/>
            <person name="Bay S.K."/>
            <person name="Steen J.A."/>
            <person name="Montgomery K."/>
            <person name="Lines T."/>
            <person name="Beardall J."/>
            <person name="van Dorst J."/>
            <person name="Snape I."/>
            <person name="Stott M.B."/>
            <person name="Hugenholtz P."/>
            <person name="Ferrari B.C."/>
        </authorList>
    </citation>
    <scope>NUCLEOTIDE SEQUENCE [LARGE SCALE GENOMIC DNA]</scope>
    <source>
        <strain evidence="3">RRmetagenome_bin12</strain>
    </source>
</reference>
<dbReference type="InterPro" id="IPR036397">
    <property type="entry name" value="RNaseH_sf"/>
</dbReference>
<dbReference type="EMBL" id="QHBU01000071">
    <property type="protein sequence ID" value="PZR82461.1"/>
    <property type="molecule type" value="Genomic_DNA"/>
</dbReference>
<name>A0A2W6AWW9_9BACT</name>
<evidence type="ECO:0000259" key="2">
    <source>
        <dbReference type="PROSITE" id="PS50994"/>
    </source>
</evidence>
<dbReference type="InterPro" id="IPR001584">
    <property type="entry name" value="Integrase_cat-core"/>
</dbReference>
<dbReference type="Pfam" id="PF00665">
    <property type="entry name" value="rve"/>
    <property type="match status" value="1"/>
</dbReference>
<comment type="caution">
    <text evidence="3">The sequence shown here is derived from an EMBL/GenBank/DDBJ whole genome shotgun (WGS) entry which is preliminary data.</text>
</comment>
<dbReference type="GO" id="GO:0015074">
    <property type="term" value="P:DNA integration"/>
    <property type="evidence" value="ECO:0007669"/>
    <property type="project" value="InterPro"/>
</dbReference>
<dbReference type="SUPFAM" id="SSF46689">
    <property type="entry name" value="Homeodomain-like"/>
    <property type="match status" value="1"/>
</dbReference>
<evidence type="ECO:0000256" key="1">
    <source>
        <dbReference type="SAM" id="MobiDB-lite"/>
    </source>
</evidence>
<dbReference type="InterPro" id="IPR015378">
    <property type="entry name" value="Transposase-like_Mu_C"/>
</dbReference>
<dbReference type="Gene3D" id="3.30.420.10">
    <property type="entry name" value="Ribonuclease H-like superfamily/Ribonuclease H"/>
    <property type="match status" value="1"/>
</dbReference>
<organism evidence="3 4">
    <name type="scientific">Candidatus Aeolococcus gillhamiae</name>
    <dbReference type="NCBI Taxonomy" id="3127015"/>
    <lineage>
        <taxon>Bacteria</taxon>
        <taxon>Bacillati</taxon>
        <taxon>Candidatus Dormiibacterota</taxon>
        <taxon>Candidatus Dormibacteria</taxon>
        <taxon>Candidatus Aeolococcales</taxon>
        <taxon>Candidatus Aeolococcaceae</taxon>
        <taxon>Candidatus Aeolococcus</taxon>
    </lineage>
</organism>
<protein>
    <submittedName>
        <fullName evidence="3">Transposase</fullName>
    </submittedName>
</protein>
<gene>
    <name evidence="3" type="ORF">DLM65_03810</name>
</gene>
<dbReference type="AlphaFoldDB" id="A0A2W6AWW9"/>
<feature type="domain" description="Integrase catalytic" evidence="2">
    <location>
        <begin position="136"/>
        <end position="311"/>
    </location>
</feature>
<dbReference type="PROSITE" id="PS50994">
    <property type="entry name" value="INTEGRASE"/>
    <property type="match status" value="1"/>
</dbReference>
<proteinExistence type="predicted"/>